<dbReference type="InterPro" id="IPR027417">
    <property type="entry name" value="P-loop_NTPase"/>
</dbReference>
<dbReference type="GO" id="GO:0005524">
    <property type="term" value="F:ATP binding"/>
    <property type="evidence" value="ECO:0007669"/>
    <property type="project" value="UniProtKB-UniRule"/>
</dbReference>
<evidence type="ECO:0000313" key="8">
    <source>
        <dbReference type="Proteomes" id="UP000266287"/>
    </source>
</evidence>
<evidence type="ECO:0000256" key="2">
    <source>
        <dbReference type="ARBA" id="ARBA00022741"/>
    </source>
</evidence>
<dbReference type="SMART" id="SM00382">
    <property type="entry name" value="AAA"/>
    <property type="match status" value="1"/>
</dbReference>
<evidence type="ECO:0000256" key="5">
    <source>
        <dbReference type="PROSITE-ProRule" id="PRU00289"/>
    </source>
</evidence>
<dbReference type="Pfam" id="PF01580">
    <property type="entry name" value="FtsK_SpoIIIE"/>
    <property type="match status" value="1"/>
</dbReference>
<evidence type="ECO:0000256" key="1">
    <source>
        <dbReference type="ARBA" id="ARBA00006474"/>
    </source>
</evidence>
<dbReference type="Pfam" id="PF09397">
    <property type="entry name" value="FtsK_gamma"/>
    <property type="match status" value="1"/>
</dbReference>
<dbReference type="InterPro" id="IPR018541">
    <property type="entry name" value="Ftsk_gamma"/>
</dbReference>
<dbReference type="GO" id="GO:0003677">
    <property type="term" value="F:DNA binding"/>
    <property type="evidence" value="ECO:0007669"/>
    <property type="project" value="UniProtKB-KW"/>
</dbReference>
<dbReference type="SUPFAM" id="SSF46785">
    <property type="entry name" value="Winged helix' DNA-binding domain"/>
    <property type="match status" value="1"/>
</dbReference>
<proteinExistence type="inferred from homology"/>
<protein>
    <submittedName>
        <fullName evidence="7">DNA translocase FtsK</fullName>
    </submittedName>
</protein>
<dbReference type="Pfam" id="PF17854">
    <property type="entry name" value="FtsK_alpha"/>
    <property type="match status" value="1"/>
</dbReference>
<dbReference type="SUPFAM" id="SSF52540">
    <property type="entry name" value="P-loop containing nucleoside triphosphate hydrolases"/>
    <property type="match status" value="1"/>
</dbReference>
<comment type="similarity">
    <text evidence="1">Belongs to the FtsK/SpoIIIE/SftA family.</text>
</comment>
<dbReference type="PANTHER" id="PTHR22683:SF41">
    <property type="entry name" value="DNA TRANSLOCASE FTSK"/>
    <property type="match status" value="1"/>
</dbReference>
<organism evidence="7 8">
    <name type="scientific">candidate division NPL-UPA2 bacterium Unc8</name>
    <dbReference type="NCBI Taxonomy" id="1980939"/>
    <lineage>
        <taxon>Bacteria</taxon>
    </lineage>
</organism>
<dbReference type="InterPro" id="IPR002543">
    <property type="entry name" value="FtsK_dom"/>
</dbReference>
<keyword evidence="4" id="KW-0238">DNA-binding</keyword>
<feature type="binding site" evidence="5">
    <location>
        <begin position="210"/>
        <end position="217"/>
    </location>
    <ligand>
        <name>ATP</name>
        <dbReference type="ChEBI" id="CHEBI:30616"/>
    </ligand>
</feature>
<dbReference type="InterPro" id="IPR050206">
    <property type="entry name" value="FtsK/SpoIIIE/SftA"/>
</dbReference>
<dbReference type="PROSITE" id="PS50901">
    <property type="entry name" value="FTSK"/>
    <property type="match status" value="1"/>
</dbReference>
<evidence type="ECO:0000256" key="4">
    <source>
        <dbReference type="ARBA" id="ARBA00023125"/>
    </source>
</evidence>
<dbReference type="SMART" id="SM00843">
    <property type="entry name" value="Ftsk_gamma"/>
    <property type="match status" value="1"/>
</dbReference>
<dbReference type="InterPro" id="IPR036388">
    <property type="entry name" value="WH-like_DNA-bd_sf"/>
</dbReference>
<dbReference type="AlphaFoldDB" id="A0A399FZE3"/>
<dbReference type="EMBL" id="NDHY01000002">
    <property type="protein sequence ID" value="RII00799.1"/>
    <property type="molecule type" value="Genomic_DNA"/>
</dbReference>
<gene>
    <name evidence="7" type="ORF">B9J77_01425</name>
</gene>
<name>A0A399FZE3_UNCN2</name>
<dbReference type="InterPro" id="IPR041027">
    <property type="entry name" value="FtsK_alpha"/>
</dbReference>
<evidence type="ECO:0000313" key="7">
    <source>
        <dbReference type="EMBL" id="RII00799.1"/>
    </source>
</evidence>
<dbReference type="PANTHER" id="PTHR22683">
    <property type="entry name" value="SPORULATION PROTEIN RELATED"/>
    <property type="match status" value="1"/>
</dbReference>
<sequence>MMDFSLTSLPKYILRAVKLLGILLMKILRVAISLFRKKEKKRVRIQERIAMQSEEESKVQLPPLSLLDPTPAIESEKEDIAGNAELLERTLKNFGLETRVVEVNEGPIITSYEVQPASGVRVHSIVSLADDISLALKSPSVRIEAPVPGKAAVGIEIVNKKPRLVYLRELLSSNEFHKAASKLTIAIGKDIKGNPIIGDLRDMPHLLIAGTTGSGKSVCLNSLILSILYKATPFEVKFLMIDPKMVELSCYNALPHLISDVITDPKKVATALRWVIDETEERYRQLASVGVKNIERYNQLSEETPFPYVIVVIDELADLMAVARVSVEDAVTRLAQLSRAVGIHLILATQRPSVDVVTGVIKANLPCRISFQVASRVDSRTVLDAIGAERLLGKGDMLFLPAGLARPIRCQCPLVTDQEVERTVSFLKMRWGKSECHREVFREDIYPSPESEESDELFEKAVHFVMETGIASASTLQRRFRIGYNRAARLIDRMEEEKMIGPLDGNKPRRVLGIGKGE</sequence>
<dbReference type="Proteomes" id="UP000266287">
    <property type="component" value="Unassembled WGS sequence"/>
</dbReference>
<dbReference type="CDD" id="cd01127">
    <property type="entry name" value="TrwB_TraG_TraD_VirD4"/>
    <property type="match status" value="1"/>
</dbReference>
<evidence type="ECO:0000256" key="3">
    <source>
        <dbReference type="ARBA" id="ARBA00022840"/>
    </source>
</evidence>
<dbReference type="InterPro" id="IPR003593">
    <property type="entry name" value="AAA+_ATPase"/>
</dbReference>
<keyword evidence="3 5" id="KW-0067">ATP-binding</keyword>
<dbReference type="Gene3D" id="1.10.10.10">
    <property type="entry name" value="Winged helix-like DNA-binding domain superfamily/Winged helix DNA-binding domain"/>
    <property type="match status" value="1"/>
</dbReference>
<accession>A0A399FZE3</accession>
<dbReference type="InterPro" id="IPR036390">
    <property type="entry name" value="WH_DNA-bd_sf"/>
</dbReference>
<evidence type="ECO:0000259" key="6">
    <source>
        <dbReference type="PROSITE" id="PS50901"/>
    </source>
</evidence>
<reference evidence="7 8" key="1">
    <citation type="submission" date="2018-08" db="EMBL/GenBank/DDBJ databases">
        <title>Draft genome of candidate division NPL-UPA2 bacterium Unc8 that adapted to ultra-basic serpentinizing groundwater.</title>
        <authorList>
            <person name="Ishii S."/>
            <person name="Suzuki S."/>
            <person name="Nealson K.H."/>
        </authorList>
    </citation>
    <scope>NUCLEOTIDE SEQUENCE [LARGE SCALE GENOMIC DNA]</scope>
    <source>
        <strain evidence="7">Unc8</strain>
    </source>
</reference>
<dbReference type="Gene3D" id="3.40.50.300">
    <property type="entry name" value="P-loop containing nucleotide triphosphate hydrolases"/>
    <property type="match status" value="1"/>
</dbReference>
<feature type="domain" description="FtsK" evidence="6">
    <location>
        <begin position="193"/>
        <end position="380"/>
    </location>
</feature>
<dbReference type="Gene3D" id="3.30.980.40">
    <property type="match status" value="1"/>
</dbReference>
<comment type="caution">
    <text evidence="7">The sequence shown here is derived from an EMBL/GenBank/DDBJ whole genome shotgun (WGS) entry which is preliminary data.</text>
</comment>
<keyword evidence="2 5" id="KW-0547">Nucleotide-binding</keyword>